<dbReference type="RefSeq" id="WP_281883725.1">
    <property type="nucleotide sequence ID" value="NZ_BSDP01000001.1"/>
</dbReference>
<keyword evidence="1" id="KW-0812">Transmembrane</keyword>
<dbReference type="AlphaFoldDB" id="A0A9W6FPB7"/>
<keyword evidence="1" id="KW-0472">Membrane</keyword>
<evidence type="ECO:0000256" key="1">
    <source>
        <dbReference type="SAM" id="Phobius"/>
    </source>
</evidence>
<keyword evidence="1" id="KW-1133">Transmembrane helix</keyword>
<reference evidence="2" key="1">
    <citation type="submission" date="2022-12" db="EMBL/GenBank/DDBJ databases">
        <title>Reference genome sequencing for broad-spectrum identification of bacterial and archaeal isolates by mass spectrometry.</title>
        <authorList>
            <person name="Sekiguchi Y."/>
            <person name="Tourlousse D.M."/>
        </authorList>
    </citation>
    <scope>NUCLEOTIDE SEQUENCE</scope>
    <source>
        <strain evidence="2">14</strain>
    </source>
</reference>
<organism evidence="2 3">
    <name type="scientific">Agromyces rhizosphaerae</name>
    <dbReference type="NCBI Taxonomy" id="88374"/>
    <lineage>
        <taxon>Bacteria</taxon>
        <taxon>Bacillati</taxon>
        <taxon>Actinomycetota</taxon>
        <taxon>Actinomycetes</taxon>
        <taxon>Micrococcales</taxon>
        <taxon>Microbacteriaceae</taxon>
        <taxon>Agromyces</taxon>
    </lineage>
</organism>
<gene>
    <name evidence="2" type="ORF">ARHIZOSPH14_15420</name>
</gene>
<keyword evidence="3" id="KW-1185">Reference proteome</keyword>
<name>A0A9W6FPB7_9MICO</name>
<protein>
    <submittedName>
        <fullName evidence="2">Uncharacterized protein</fullName>
    </submittedName>
</protein>
<evidence type="ECO:0000313" key="3">
    <source>
        <dbReference type="Proteomes" id="UP001144396"/>
    </source>
</evidence>
<dbReference type="Proteomes" id="UP001144396">
    <property type="component" value="Unassembled WGS sequence"/>
</dbReference>
<feature type="transmembrane region" description="Helical" evidence="1">
    <location>
        <begin position="25"/>
        <end position="43"/>
    </location>
</feature>
<feature type="transmembrane region" description="Helical" evidence="1">
    <location>
        <begin position="49"/>
        <end position="72"/>
    </location>
</feature>
<dbReference type="EMBL" id="BSDP01000001">
    <property type="protein sequence ID" value="GLI27300.1"/>
    <property type="molecule type" value="Genomic_DNA"/>
</dbReference>
<comment type="caution">
    <text evidence="2">The sequence shown here is derived from an EMBL/GenBank/DDBJ whole genome shotgun (WGS) entry which is preliminary data.</text>
</comment>
<accession>A0A9W6FPB7</accession>
<evidence type="ECO:0000313" key="2">
    <source>
        <dbReference type="EMBL" id="GLI27300.1"/>
    </source>
</evidence>
<sequence>MSTTGPDDDQPTPPSRRDVLRPVELVGGSALAAVFVGVIVLMTTREWQLTAISAGVVFIVVLVALAMFALTFKDDDAIDPRDEGPDPEAEPPAH</sequence>
<proteinExistence type="predicted"/>